<evidence type="ECO:0000313" key="4">
    <source>
        <dbReference type="EMBL" id="SBW04788.1"/>
    </source>
</evidence>
<dbReference type="CDD" id="cd12797">
    <property type="entry name" value="M23_peptidase"/>
    <property type="match status" value="1"/>
</dbReference>
<proteinExistence type="predicted"/>
<feature type="transmembrane region" description="Helical" evidence="2">
    <location>
        <begin position="36"/>
        <end position="56"/>
    </location>
</feature>
<sequence>METAYRNWERRRAHPRSGGTTRKTKVTLGVRERRRLIQLGVCIVLFLVVFLGKGIFPEQMVDLREGLTQVMGSDTDFRAAFASLGRSISNGEPVLDTLGELCVEVFGGTRSAEPAAVKQLPSYEAERAFLNGTVTVESLMEHRLGVTGAVQAEPEPTQSAEDVQTKETDPPVEVIEPIEPAVVHMDYSGPALPDNATMDKYTLNVGETVSPVSDWWLSSAFGWREHPVDGGEKFHNGIDMAVNDGTAVRAFASGTVDYIGESPIYGLYTQIKHDNGVTTFYCHCSTLLVQQGQKVTAGDEIAESGETGNALGPHLHFEIKKDGVLLNPIYYVDAE</sequence>
<dbReference type="GO" id="GO:0004222">
    <property type="term" value="F:metalloendopeptidase activity"/>
    <property type="evidence" value="ECO:0007669"/>
    <property type="project" value="TreeGrafter"/>
</dbReference>
<organism evidence="4">
    <name type="scientific">uncultured Eubacteriales bacterium</name>
    <dbReference type="NCBI Taxonomy" id="172733"/>
    <lineage>
        <taxon>Bacteria</taxon>
        <taxon>Bacillati</taxon>
        <taxon>Bacillota</taxon>
        <taxon>Clostridia</taxon>
        <taxon>Eubacteriales</taxon>
        <taxon>environmental samples</taxon>
    </lineage>
</organism>
<dbReference type="Gene3D" id="2.70.70.10">
    <property type="entry name" value="Glucose Permease (Domain IIA)"/>
    <property type="match status" value="1"/>
</dbReference>
<protein>
    <submittedName>
        <fullName evidence="4">Peptidase, M23 family</fullName>
    </submittedName>
</protein>
<accession>A0A212JZJ2</accession>
<gene>
    <name evidence="4" type="ORF">KL86CLO1_11950</name>
</gene>
<dbReference type="PANTHER" id="PTHR21666">
    <property type="entry name" value="PEPTIDASE-RELATED"/>
    <property type="match status" value="1"/>
</dbReference>
<dbReference type="AlphaFoldDB" id="A0A212JZJ2"/>
<evidence type="ECO:0000256" key="1">
    <source>
        <dbReference type="SAM" id="MobiDB-lite"/>
    </source>
</evidence>
<keyword evidence="2" id="KW-0472">Membrane</keyword>
<evidence type="ECO:0000256" key="2">
    <source>
        <dbReference type="SAM" id="Phobius"/>
    </source>
</evidence>
<dbReference type="InterPro" id="IPR050570">
    <property type="entry name" value="Cell_wall_metabolism_enzyme"/>
</dbReference>
<keyword evidence="2" id="KW-1133">Transmembrane helix</keyword>
<evidence type="ECO:0000259" key="3">
    <source>
        <dbReference type="Pfam" id="PF01551"/>
    </source>
</evidence>
<feature type="region of interest" description="Disordered" evidence="1">
    <location>
        <begin position="149"/>
        <end position="170"/>
    </location>
</feature>
<reference evidence="4" key="1">
    <citation type="submission" date="2016-04" db="EMBL/GenBank/DDBJ databases">
        <authorList>
            <person name="Evans L.H."/>
            <person name="Alamgir A."/>
            <person name="Owens N."/>
            <person name="Weber N.D."/>
            <person name="Virtaneva K."/>
            <person name="Barbian K."/>
            <person name="Babar A."/>
            <person name="Rosenke K."/>
        </authorList>
    </citation>
    <scope>NUCLEOTIDE SEQUENCE</scope>
    <source>
        <strain evidence="4">86</strain>
    </source>
</reference>
<dbReference type="SUPFAM" id="SSF51261">
    <property type="entry name" value="Duplicated hybrid motif"/>
    <property type="match status" value="1"/>
</dbReference>
<dbReference type="EMBL" id="FLUN01000001">
    <property type="protein sequence ID" value="SBW04788.1"/>
    <property type="molecule type" value="Genomic_DNA"/>
</dbReference>
<dbReference type="InterPro" id="IPR011055">
    <property type="entry name" value="Dup_hybrid_motif"/>
</dbReference>
<feature type="region of interest" description="Disordered" evidence="1">
    <location>
        <begin position="1"/>
        <end position="23"/>
    </location>
</feature>
<dbReference type="PANTHER" id="PTHR21666:SF270">
    <property type="entry name" value="MUREIN HYDROLASE ACTIVATOR ENVC"/>
    <property type="match status" value="1"/>
</dbReference>
<dbReference type="InterPro" id="IPR016047">
    <property type="entry name" value="M23ase_b-sheet_dom"/>
</dbReference>
<dbReference type="Pfam" id="PF01551">
    <property type="entry name" value="Peptidase_M23"/>
    <property type="match status" value="1"/>
</dbReference>
<feature type="domain" description="M23ase beta-sheet core" evidence="3">
    <location>
        <begin position="233"/>
        <end position="328"/>
    </location>
</feature>
<keyword evidence="2" id="KW-0812">Transmembrane</keyword>
<name>A0A212JZJ2_9FIRM</name>